<keyword evidence="2 8" id="KW-0245">EGF-like domain</keyword>
<dbReference type="FunFam" id="2.10.25.10:FF:000029">
    <property type="entry name" value="neurexin-1 isoform X1"/>
    <property type="match status" value="1"/>
</dbReference>
<keyword evidence="5 10" id="KW-1133">Transmembrane helix</keyword>
<dbReference type="PANTHER" id="PTHR15036">
    <property type="entry name" value="PIKACHURIN-LIKE PROTEIN"/>
    <property type="match status" value="1"/>
</dbReference>
<keyword evidence="4" id="KW-0677">Repeat</keyword>
<evidence type="ECO:0000313" key="13">
    <source>
        <dbReference type="EMBL" id="ADM64537.1"/>
    </source>
</evidence>
<feature type="domain" description="EGF-like" evidence="12">
    <location>
        <begin position="1079"/>
        <end position="1116"/>
    </location>
</feature>
<feature type="domain" description="Laminin G" evidence="11">
    <location>
        <begin position="884"/>
        <end position="1076"/>
    </location>
</feature>
<reference evidence="13 15" key="1">
    <citation type="journal article" date="2011" name="Neuron">
        <title>Neurexin-neuroligin transsynaptic interaction mediates learning-related synaptic remodeling and long-term facilitation in aplysia.</title>
        <authorList>
            <person name="Choi Y.B."/>
            <person name="Li H.L."/>
            <person name="Kassabov S.R."/>
            <person name="Jin I."/>
            <person name="Puthanveettil S.V."/>
            <person name="Karl K.A."/>
            <person name="Lu Y."/>
            <person name="Kim J.H."/>
            <person name="Bailey C.H."/>
            <person name="Kandel E.R."/>
        </authorList>
    </citation>
    <scope>NUCLEOTIDE SEQUENCE</scope>
</reference>
<feature type="compositionally biased region" description="Basic and acidic residues" evidence="9">
    <location>
        <begin position="1444"/>
        <end position="1458"/>
    </location>
</feature>
<feature type="domain" description="Laminin G" evidence="11">
    <location>
        <begin position="1120"/>
        <end position="1294"/>
    </location>
</feature>
<dbReference type="InterPro" id="IPR050372">
    <property type="entry name" value="Neurexin-related_CASP"/>
</dbReference>
<evidence type="ECO:0000313" key="15">
    <source>
        <dbReference type="RefSeq" id="NP_001240692.1"/>
    </source>
</evidence>
<dbReference type="Proteomes" id="UP000694888">
    <property type="component" value="Unplaced"/>
</dbReference>
<feature type="compositionally biased region" description="Polar residues" evidence="9">
    <location>
        <begin position="1521"/>
        <end position="1530"/>
    </location>
</feature>
<feature type="region of interest" description="Disordered" evidence="9">
    <location>
        <begin position="1370"/>
        <end position="1470"/>
    </location>
</feature>
<evidence type="ECO:0000259" key="11">
    <source>
        <dbReference type="PROSITE" id="PS50025"/>
    </source>
</evidence>
<keyword evidence="3 10" id="KW-0812">Transmembrane</keyword>
<feature type="domain" description="EGF-like" evidence="12">
    <location>
        <begin position="216"/>
        <end position="254"/>
    </location>
</feature>
<dbReference type="GO" id="GO:0005509">
    <property type="term" value="F:calcium ion binding"/>
    <property type="evidence" value="ECO:0007669"/>
    <property type="project" value="InterPro"/>
</dbReference>
<dbReference type="InterPro" id="IPR001791">
    <property type="entry name" value="Laminin_G"/>
</dbReference>
<dbReference type="Gene3D" id="2.60.120.200">
    <property type="match status" value="6"/>
</dbReference>
<feature type="compositionally biased region" description="Low complexity" evidence="9">
    <location>
        <begin position="1408"/>
        <end position="1419"/>
    </location>
</feature>
<dbReference type="InterPro" id="IPR013320">
    <property type="entry name" value="ConA-like_dom_sf"/>
</dbReference>
<feature type="domain" description="Laminin G" evidence="11">
    <location>
        <begin position="460"/>
        <end position="642"/>
    </location>
</feature>
<dbReference type="PROSITE" id="PS50026">
    <property type="entry name" value="EGF_3"/>
    <property type="match status" value="3"/>
</dbReference>
<keyword evidence="14" id="KW-1185">Reference proteome</keyword>
<name>G0WLR9_APLCA</name>
<evidence type="ECO:0000256" key="10">
    <source>
        <dbReference type="SAM" id="Phobius"/>
    </source>
</evidence>
<evidence type="ECO:0000256" key="7">
    <source>
        <dbReference type="ARBA" id="ARBA00023157"/>
    </source>
</evidence>
<gene>
    <name evidence="15" type="primary">LOC100856796</name>
</gene>
<dbReference type="Pfam" id="PF00008">
    <property type="entry name" value="EGF"/>
    <property type="match status" value="1"/>
</dbReference>
<feature type="region of interest" description="Disordered" evidence="9">
    <location>
        <begin position="1292"/>
        <end position="1313"/>
    </location>
</feature>
<feature type="domain" description="EGF-like" evidence="12">
    <location>
        <begin position="645"/>
        <end position="682"/>
    </location>
</feature>
<evidence type="ECO:0000256" key="2">
    <source>
        <dbReference type="ARBA" id="ARBA00022536"/>
    </source>
</evidence>
<accession>G0WLR9</accession>
<sequence length="1552" mass="170694">MAVELFPFSPRHLQCLTLAVAIFAAILCRLPCAHTLNLDGSPGSYVEYPPWEPCLNGSFSFEFRTSEPLSLLLYLNRGSYSYFEVKLLKGGIRLRMNLGERTMIIRAGQNLNDNKWHSVEVVQDGDLTTLIVDGIEHSKTSSGLLHTYNGLANETFLYLGGLPMEYESKKFNSLALPSVIFEPKFRGSVRNFFYRSCGGEAVRPQPLSSAGLLTTDVDLCERGNPCLNGGRCLTTDNGVLCDCTATEYRGDRCDIQKIPSDATFMGTQYFSYNLSSRGDVMVDQDRVRLDFRTKQANSLLFYTGNSKDYMTVGLMDGAVFLTINLGSGMYQAEIRPSGTRFDDNRWHQLLIQREARELPRDAGVCFVTMELDGMYRKQGSITGKFIRLSSNLLYVAGSPNTETLPGSRVRTNFKGCLRKVRYRADGVLLDLTDLARREHSLMQVTGDVIFDKCQELVESHPVTFTSPESHLTIPTWSKPGIRGSLAFQFRTVEPGGLMMYSNGGRDSKDFFALELLDGHLYLVLDMGSGILKIQASKLPVSDGRPHDVYFEFKGYRGDISVDGQKVPFASGRVSDRFDLHGFFYVGGLGSEINASLLPRELWAVMLGLSYVGCLQDLVLDGSKVDLLAAARLQNKSDVAGYCKQTEPQCVSHPCNHGGKCVEGWNRFSCDCRATGFVGAVCQTAAATLQFDGTQFMKVTMSRESVTQAEDVSLRFRSLHPSGLLFLTTGGNDNRMQLFLQQGTLFLSVNVGSGSKVLSVGHRLNDDRWHTVFIRRRVQTVELAIDSDRPVIDQLPGSTFSLATNYIFVGHKNPPGTEVADLPGRARELGLSSVEAGHMVQDDSGAGTGHSGSDHSGFIGSMQAFIFNNNHFFQMAKSGTGDNIEISARFSSDEYVVRDPVTFKSVDAFAILPTLQAHEEFSVSLQLKTTESDGLILYNGGNENDFFALELFQGFLYYVYNMGEGAQRVKANVQHPINDNKWHEARIFRVEKFTQLLRVDDNTPTVDDLTGTKNNRFDLDGFLYIGGVRKTMYPSLPKLVYSRHGFVGCLGSLNLNGYLPNVLREANPIHESVGDGCRGPMSKCVNDSCANQGRCVQQWTSYKCDCDMTSFTGPMCKDESVSYKFGPGPGLMTFAHLADHEPSTNFDNLAFGFKTFLSDAILLRMDSRAYDDFIQIELADGYVYLVYNMGSFDHPLGDFYHKVNDGQYHVVRFTRAGPNATLQIDADMPQTKHPTGKQAHTFNNQAFVRIGGTKVENGSITQHFEGIISGLVLNGINVFELAKHEDPKVRLEGSVSLNQRPQPGPFRPPQLYTDDEDLDEMQSTQGHTTPRDGVTDDDIIQAGAGSGCQFDNSEDCSAVGSGIEEIITPVVIVKTTTPPPTTTPKPVPKCQGEGCETSSQLRQRPDPSLPSSTLSPSGSGHDYGGDGGGNGDIDYVGGSGEIEPTDNRDGYHGHFDKSTTKPGKTTDDDDDDDGVNLVLILGITGSVLLAVIVLCIVLCKLRGRDEGTYKVDETQNFSALQSKKSQGNGSLASGGESCTGKRGKKKDVKEWYV</sequence>
<comment type="subcellular location">
    <subcellularLocation>
        <location evidence="1">Membrane</location>
        <topology evidence="1">Single-pass type I membrane protein</topology>
    </subcellularLocation>
</comment>
<dbReference type="CDD" id="cd00110">
    <property type="entry name" value="LamG"/>
    <property type="match status" value="6"/>
</dbReference>
<dbReference type="Gene3D" id="2.10.25.10">
    <property type="entry name" value="Laminin"/>
    <property type="match status" value="3"/>
</dbReference>
<dbReference type="InterPro" id="IPR000742">
    <property type="entry name" value="EGF"/>
</dbReference>
<keyword evidence="6 10" id="KW-0472">Membrane</keyword>
<dbReference type="FunFam" id="2.10.25.10:FF:000015">
    <property type="entry name" value="neurexin-1 isoform X1"/>
    <property type="match status" value="1"/>
</dbReference>
<dbReference type="SMART" id="SM00181">
    <property type="entry name" value="EGF"/>
    <property type="match status" value="3"/>
</dbReference>
<feature type="domain" description="Laminin G" evidence="11">
    <location>
        <begin position="685"/>
        <end position="890"/>
    </location>
</feature>
<feature type="compositionally biased region" description="Gly residues" evidence="9">
    <location>
        <begin position="1420"/>
        <end position="1430"/>
    </location>
</feature>
<feature type="transmembrane region" description="Helical" evidence="10">
    <location>
        <begin position="1476"/>
        <end position="1498"/>
    </location>
</feature>
<dbReference type="GeneID" id="100856796"/>
<evidence type="ECO:0000256" key="5">
    <source>
        <dbReference type="ARBA" id="ARBA00022989"/>
    </source>
</evidence>
<feature type="domain" description="Laminin G" evidence="11">
    <location>
        <begin position="35"/>
        <end position="220"/>
    </location>
</feature>
<dbReference type="OrthoDB" id="6275838at2759"/>
<dbReference type="SMART" id="SM00282">
    <property type="entry name" value="LamG"/>
    <property type="match status" value="6"/>
</dbReference>
<feature type="compositionally biased region" description="Pro residues" evidence="9">
    <location>
        <begin position="1376"/>
        <end position="1386"/>
    </location>
</feature>
<dbReference type="InterPro" id="IPR001881">
    <property type="entry name" value="EGF-like_Ca-bd_dom"/>
</dbReference>
<feature type="domain" description="Laminin G" evidence="11">
    <location>
        <begin position="261"/>
        <end position="453"/>
    </location>
</feature>
<dbReference type="EMBL" id="HM461999">
    <property type="protein sequence ID" value="ADM64537.1"/>
    <property type="molecule type" value="mRNA"/>
</dbReference>
<dbReference type="SMART" id="SM00179">
    <property type="entry name" value="EGF_CA"/>
    <property type="match status" value="3"/>
</dbReference>
<evidence type="ECO:0000256" key="1">
    <source>
        <dbReference type="ARBA" id="ARBA00004479"/>
    </source>
</evidence>
<organism evidence="13">
    <name type="scientific">Aplysia californica</name>
    <name type="common">California sea hare</name>
    <dbReference type="NCBI Taxonomy" id="6500"/>
    <lineage>
        <taxon>Eukaryota</taxon>
        <taxon>Metazoa</taxon>
        <taxon>Spiralia</taxon>
        <taxon>Lophotrochozoa</taxon>
        <taxon>Mollusca</taxon>
        <taxon>Gastropoda</taxon>
        <taxon>Heterobranchia</taxon>
        <taxon>Euthyneura</taxon>
        <taxon>Tectipleura</taxon>
        <taxon>Aplysiida</taxon>
        <taxon>Aplysioidea</taxon>
        <taxon>Aplysiidae</taxon>
        <taxon>Aplysia</taxon>
    </lineage>
</organism>
<dbReference type="SUPFAM" id="SSF49899">
    <property type="entry name" value="Concanavalin A-like lectins/glucanases"/>
    <property type="match status" value="6"/>
</dbReference>
<dbReference type="PROSITE" id="PS50025">
    <property type="entry name" value="LAM_G_DOMAIN"/>
    <property type="match status" value="6"/>
</dbReference>
<dbReference type="CDD" id="cd00054">
    <property type="entry name" value="EGF_CA"/>
    <property type="match status" value="3"/>
</dbReference>
<proteinExistence type="evidence at transcript level"/>
<reference evidence="15" key="2">
    <citation type="submission" date="2025-05" db="UniProtKB">
        <authorList>
            <consortium name="RefSeq"/>
        </authorList>
    </citation>
    <scope>IDENTIFICATION</scope>
</reference>
<evidence type="ECO:0000259" key="12">
    <source>
        <dbReference type="PROSITE" id="PS50026"/>
    </source>
</evidence>
<evidence type="ECO:0000313" key="14">
    <source>
        <dbReference type="Proteomes" id="UP000694888"/>
    </source>
</evidence>
<evidence type="ECO:0000256" key="3">
    <source>
        <dbReference type="ARBA" id="ARBA00022692"/>
    </source>
</evidence>
<dbReference type="PANTHER" id="PTHR15036:SF89">
    <property type="entry name" value="NEUREXIN 1, ISOFORM F"/>
    <property type="match status" value="1"/>
</dbReference>
<protein>
    <submittedName>
        <fullName evidence="13 15">Neurexin</fullName>
    </submittedName>
</protein>
<evidence type="ECO:0000256" key="4">
    <source>
        <dbReference type="ARBA" id="ARBA00022737"/>
    </source>
</evidence>
<feature type="region of interest" description="Disordered" evidence="9">
    <location>
        <begin position="1521"/>
        <end position="1552"/>
    </location>
</feature>
<evidence type="ECO:0000256" key="6">
    <source>
        <dbReference type="ARBA" id="ARBA00023136"/>
    </source>
</evidence>
<keyword evidence="7" id="KW-1015">Disulfide bond</keyword>
<dbReference type="Pfam" id="PF02210">
    <property type="entry name" value="Laminin_G_2"/>
    <property type="match status" value="6"/>
</dbReference>
<evidence type="ECO:0000256" key="8">
    <source>
        <dbReference type="PROSITE-ProRule" id="PRU00076"/>
    </source>
</evidence>
<comment type="caution">
    <text evidence="8">Lacks conserved residue(s) required for the propagation of feature annotation.</text>
</comment>
<dbReference type="GO" id="GO:0016020">
    <property type="term" value="C:membrane"/>
    <property type="evidence" value="ECO:0007669"/>
    <property type="project" value="UniProtKB-SubCell"/>
</dbReference>
<dbReference type="RefSeq" id="NP_001240692.1">
    <property type="nucleotide sequence ID" value="NM_001253763.1"/>
</dbReference>
<evidence type="ECO:0000256" key="9">
    <source>
        <dbReference type="SAM" id="MobiDB-lite"/>
    </source>
</evidence>